<dbReference type="GO" id="GO:0034227">
    <property type="term" value="P:tRNA thio-modification"/>
    <property type="evidence" value="ECO:0007669"/>
    <property type="project" value="UniProtKB-UniRule"/>
</dbReference>
<dbReference type="OrthoDB" id="10248987at2759"/>
<feature type="compositionally biased region" description="Low complexity" evidence="7">
    <location>
        <begin position="36"/>
        <end position="47"/>
    </location>
</feature>
<keyword evidence="8" id="KW-0812">Transmembrane</keyword>
<keyword evidence="3 5" id="KW-0819">tRNA processing</keyword>
<feature type="region of interest" description="Disordered" evidence="7">
    <location>
        <begin position="1"/>
        <end position="99"/>
    </location>
</feature>
<dbReference type="InterPro" id="IPR016155">
    <property type="entry name" value="Mopterin_synth/thiamin_S_b"/>
</dbReference>
<gene>
    <name evidence="9" type="ORF">C2845_PM04G24150</name>
</gene>
<comment type="subcellular location">
    <subcellularLocation>
        <location evidence="5 6">Cytoplasm</location>
    </subcellularLocation>
</comment>
<dbReference type="Proteomes" id="UP000275267">
    <property type="component" value="Unassembled WGS sequence"/>
</dbReference>
<evidence type="ECO:0000256" key="1">
    <source>
        <dbReference type="ARBA" id="ARBA00022490"/>
    </source>
</evidence>
<dbReference type="InterPro" id="IPR015221">
    <property type="entry name" value="Urm1"/>
</dbReference>
<feature type="compositionally biased region" description="Pro residues" evidence="7">
    <location>
        <begin position="48"/>
        <end position="58"/>
    </location>
</feature>
<keyword evidence="8" id="KW-0472">Membrane</keyword>
<comment type="PTM">
    <text evidence="5">C-terminal thiocarboxylation occurs in 2 steps, it is first acyl-adenylated (-COAMP) via the hesA/moeB/thiF part of the MOCS3/UBA4 homolog, then thiocarboxylated (-COSH) via the rhodanese domain of the MOCS3/UBA4 homolog.</text>
</comment>
<dbReference type="SUPFAM" id="SSF54285">
    <property type="entry name" value="MoaD/ThiS"/>
    <property type="match status" value="1"/>
</dbReference>
<organism evidence="9 10">
    <name type="scientific">Panicum miliaceum</name>
    <name type="common">Proso millet</name>
    <name type="synonym">Broomcorn millet</name>
    <dbReference type="NCBI Taxonomy" id="4540"/>
    <lineage>
        <taxon>Eukaryota</taxon>
        <taxon>Viridiplantae</taxon>
        <taxon>Streptophyta</taxon>
        <taxon>Embryophyta</taxon>
        <taxon>Tracheophyta</taxon>
        <taxon>Spermatophyta</taxon>
        <taxon>Magnoliopsida</taxon>
        <taxon>Liliopsida</taxon>
        <taxon>Poales</taxon>
        <taxon>Poaceae</taxon>
        <taxon>PACMAD clade</taxon>
        <taxon>Panicoideae</taxon>
        <taxon>Panicodae</taxon>
        <taxon>Paniceae</taxon>
        <taxon>Panicinae</taxon>
        <taxon>Panicum</taxon>
        <taxon>Panicum sect. Panicum</taxon>
    </lineage>
</organism>
<name>A0A3L6QT12_PANMI</name>
<sequence length="244" mass="25948">MRNTTRPKPGHTEAQSAKTHNTAAPNQRRRTPPEPALSSSAPALRDLPLPPASTPSPTAPATSSTLLSAHATPPSSSASTAPGNSSQFRPPTGIRSPSGPLAMHLTLEFGGGLELLLESSTKVHKVEVPPKDGEGKVTMKGLLSWVKANLIKERPEMFVKGDSVRPGVLVLINDCDWELCGGLDAELEEKDVVVFISTLHGVLKLVRNLVMIGHVVFAMGLLLVPQFMKQGQSLGNLSAMKHNI</sequence>
<dbReference type="PANTHER" id="PTHR14986">
    <property type="entry name" value="RURM1 PROTEIN"/>
    <property type="match status" value="1"/>
</dbReference>
<dbReference type="GO" id="GO:0032447">
    <property type="term" value="P:protein urmylation"/>
    <property type="evidence" value="ECO:0007669"/>
    <property type="project" value="UniProtKB-UniRule"/>
</dbReference>
<dbReference type="EMBL" id="PQIB02000011">
    <property type="protein sequence ID" value="RLM86823.1"/>
    <property type="molecule type" value="Genomic_DNA"/>
</dbReference>
<evidence type="ECO:0000256" key="3">
    <source>
        <dbReference type="ARBA" id="ARBA00022694"/>
    </source>
</evidence>
<dbReference type="AlphaFoldDB" id="A0A3L6QT12"/>
<keyword evidence="4 5" id="KW-0833">Ubl conjugation pathway</keyword>
<dbReference type="GO" id="GO:0002098">
    <property type="term" value="P:tRNA wobble uridine modification"/>
    <property type="evidence" value="ECO:0007669"/>
    <property type="project" value="UniProtKB-UniRule"/>
</dbReference>
<dbReference type="Gene3D" id="3.10.20.30">
    <property type="match status" value="1"/>
</dbReference>
<keyword evidence="2 5" id="KW-1017">Isopeptide bond</keyword>
<reference evidence="10" key="1">
    <citation type="journal article" date="2019" name="Nat. Commun.">
        <title>The genome of broomcorn millet.</title>
        <authorList>
            <person name="Zou C."/>
            <person name="Miki D."/>
            <person name="Li D."/>
            <person name="Tang Q."/>
            <person name="Xiao L."/>
            <person name="Rajput S."/>
            <person name="Deng P."/>
            <person name="Jia W."/>
            <person name="Huang R."/>
            <person name="Zhang M."/>
            <person name="Sun Y."/>
            <person name="Hu J."/>
            <person name="Fu X."/>
            <person name="Schnable P.S."/>
            <person name="Li F."/>
            <person name="Zhang H."/>
            <person name="Feng B."/>
            <person name="Zhu X."/>
            <person name="Liu R."/>
            <person name="Schnable J.C."/>
            <person name="Zhu J.-K."/>
            <person name="Zhang H."/>
        </authorList>
    </citation>
    <scope>NUCLEOTIDE SEQUENCE [LARGE SCALE GENOMIC DNA]</scope>
</reference>
<keyword evidence="1 5" id="KW-0963">Cytoplasm</keyword>
<feature type="transmembrane region" description="Helical" evidence="8">
    <location>
        <begin position="209"/>
        <end position="228"/>
    </location>
</feature>
<keyword evidence="8" id="KW-1133">Transmembrane helix</keyword>
<evidence type="ECO:0000256" key="5">
    <source>
        <dbReference type="HAMAP-Rule" id="MF_03048"/>
    </source>
</evidence>
<dbReference type="InterPro" id="IPR012675">
    <property type="entry name" value="Beta-grasp_dom_sf"/>
</dbReference>
<dbReference type="STRING" id="4540.A0A3L6QT12"/>
<feature type="compositionally biased region" description="Polar residues" evidence="7">
    <location>
        <begin position="13"/>
        <end position="25"/>
    </location>
</feature>
<evidence type="ECO:0000313" key="9">
    <source>
        <dbReference type="EMBL" id="RLM86823.1"/>
    </source>
</evidence>
<dbReference type="UniPathway" id="UPA00988"/>
<comment type="caution">
    <text evidence="5">Lacks conserved residue(s) required for the propagation of feature annotation.</text>
</comment>
<accession>A0A3L6QT12</accession>
<comment type="caution">
    <text evidence="9">The sequence shown here is derived from an EMBL/GenBank/DDBJ whole genome shotgun (WGS) entry which is preliminary data.</text>
</comment>
<proteinExistence type="inferred from homology"/>
<protein>
    <recommendedName>
        <fullName evidence="5">Ubiquitin-related modifier 1 homolog</fullName>
    </recommendedName>
</protein>
<evidence type="ECO:0000256" key="4">
    <source>
        <dbReference type="ARBA" id="ARBA00022786"/>
    </source>
</evidence>
<comment type="function">
    <text evidence="5">Acts as a sulfur carrier required for 2-thiolation of mcm(5)S(2)U at tRNA wobble positions of cytosolic tRNA(Lys), tRNA(Glu) and tRNA(Gln). Serves as sulfur donor in tRNA 2-thiolation reaction by being thiocarboxylated (-COSH) at its C-terminus by MOCS3. The sulfur is then transferred to tRNA to form 2-thiolation of mcm(5)S(2)U. Also acts as a ubiquitin-like protein (UBL) that is covalently conjugated via an isopeptide bond to lysine residues of target proteins. The thiocarboxylated form serves as substrate for conjugation and oxidative stress specifically induces the formation of UBL-protein conjugates.</text>
</comment>
<feature type="compositionally biased region" description="Low complexity" evidence="7">
    <location>
        <begin position="59"/>
        <end position="86"/>
    </location>
</feature>
<comment type="pathway">
    <text evidence="5 6">tRNA modification; 5-methoxycarbonylmethyl-2-thiouridine-tRNA biosynthesis.</text>
</comment>
<dbReference type="GO" id="GO:0005829">
    <property type="term" value="C:cytosol"/>
    <property type="evidence" value="ECO:0007669"/>
    <property type="project" value="UniProtKB-UniRule"/>
</dbReference>
<dbReference type="CDD" id="cd01764">
    <property type="entry name" value="Ubl_Urm1"/>
    <property type="match status" value="1"/>
</dbReference>
<comment type="similarity">
    <text evidence="5 6">Belongs to the URM1 family.</text>
</comment>
<evidence type="ECO:0000256" key="8">
    <source>
        <dbReference type="SAM" id="Phobius"/>
    </source>
</evidence>
<evidence type="ECO:0000256" key="6">
    <source>
        <dbReference type="RuleBase" id="RU361182"/>
    </source>
</evidence>
<dbReference type="Pfam" id="PF09138">
    <property type="entry name" value="Urm1"/>
    <property type="match status" value="1"/>
</dbReference>
<keyword evidence="10" id="KW-1185">Reference proteome</keyword>
<evidence type="ECO:0000256" key="7">
    <source>
        <dbReference type="SAM" id="MobiDB-lite"/>
    </source>
</evidence>
<evidence type="ECO:0000256" key="2">
    <source>
        <dbReference type="ARBA" id="ARBA00022499"/>
    </source>
</evidence>
<evidence type="ECO:0000313" key="10">
    <source>
        <dbReference type="Proteomes" id="UP000275267"/>
    </source>
</evidence>
<dbReference type="HAMAP" id="MF_03048">
    <property type="entry name" value="Urm1"/>
    <property type="match status" value="1"/>
</dbReference>